<keyword evidence="5 10" id="KW-0812">Transmembrane</keyword>
<dbReference type="SMART" id="SM00780">
    <property type="entry name" value="PIG-X"/>
    <property type="match status" value="1"/>
</dbReference>
<keyword evidence="4 10" id="KW-0337">GPI-anchor biosynthesis</keyword>
<keyword evidence="9" id="KW-0325">Glycoprotein</keyword>
<protein>
    <recommendedName>
        <fullName evidence="10">Protein PBN1</fullName>
    </recommendedName>
</protein>
<dbReference type="UniPathway" id="UPA00196"/>
<dbReference type="Pfam" id="PF08320">
    <property type="entry name" value="PIG-X"/>
    <property type="match status" value="1"/>
</dbReference>
<name>A0A4V4NFY6_9ASCO</name>
<evidence type="ECO:0000256" key="4">
    <source>
        <dbReference type="ARBA" id="ARBA00022502"/>
    </source>
</evidence>
<feature type="transmembrane region" description="Helical" evidence="10">
    <location>
        <begin position="467"/>
        <end position="487"/>
    </location>
</feature>
<evidence type="ECO:0000256" key="2">
    <source>
        <dbReference type="ARBA" id="ARBA00004687"/>
    </source>
</evidence>
<dbReference type="EMBL" id="SELW01000220">
    <property type="protein sequence ID" value="TID29910.1"/>
    <property type="molecule type" value="Genomic_DNA"/>
</dbReference>
<keyword evidence="7 10" id="KW-1133">Transmembrane helix</keyword>
<dbReference type="AlphaFoldDB" id="A0A4V4NFY6"/>
<dbReference type="GO" id="GO:0006506">
    <property type="term" value="P:GPI anchor biosynthetic process"/>
    <property type="evidence" value="ECO:0007669"/>
    <property type="project" value="UniProtKB-UniPathway"/>
</dbReference>
<comment type="similarity">
    <text evidence="3 10">Belongs to the PIGX family.</text>
</comment>
<evidence type="ECO:0000313" key="12">
    <source>
        <dbReference type="EMBL" id="TID29910.1"/>
    </source>
</evidence>
<evidence type="ECO:0000256" key="3">
    <source>
        <dbReference type="ARBA" id="ARBA00010345"/>
    </source>
</evidence>
<dbReference type="GO" id="GO:0005789">
    <property type="term" value="C:endoplasmic reticulum membrane"/>
    <property type="evidence" value="ECO:0007669"/>
    <property type="project" value="UniProtKB-SubCell"/>
</dbReference>
<feature type="region of interest" description="Disordered" evidence="11">
    <location>
        <begin position="260"/>
        <end position="295"/>
    </location>
</feature>
<evidence type="ECO:0000313" key="13">
    <source>
        <dbReference type="Proteomes" id="UP000307173"/>
    </source>
</evidence>
<evidence type="ECO:0000256" key="9">
    <source>
        <dbReference type="ARBA" id="ARBA00023180"/>
    </source>
</evidence>
<feature type="compositionally biased region" description="Low complexity" evidence="11">
    <location>
        <begin position="260"/>
        <end position="269"/>
    </location>
</feature>
<keyword evidence="8 10" id="KW-0472">Membrane</keyword>
<comment type="function">
    <text evidence="10">Required for proper folding and/or the stability of a subset of proteins in the endoplasmic reticulum. Component of glycosylphosphatidylinositol-mannosyltransferase 1 which transfers the first of the 4 mannoses in the GPI-anchor precursors during GPI-anchor biosynthesis. Probably acts by stabilizing the mannosyltransferase GPI14.</text>
</comment>
<feature type="compositionally biased region" description="Gly residues" evidence="11">
    <location>
        <begin position="282"/>
        <end position="295"/>
    </location>
</feature>
<reference evidence="12 13" key="1">
    <citation type="journal article" date="2019" name="Front. Genet.">
        <title>Whole-Genome Sequencing of the Opportunistic Yeast Pathogen Candida inconspicua Uncovers Its Hybrid Origin.</title>
        <authorList>
            <person name="Mixao V."/>
            <person name="Hansen A.P."/>
            <person name="Saus E."/>
            <person name="Boekhout T."/>
            <person name="Lass-Florl C."/>
            <person name="Gabaldon T."/>
        </authorList>
    </citation>
    <scope>NUCLEOTIDE SEQUENCE [LARGE SCALE GENOMIC DNA]</scope>
    <source>
        <strain evidence="12 13">CBS 180</strain>
    </source>
</reference>
<accession>A0A4V4NFY6</accession>
<evidence type="ECO:0000256" key="11">
    <source>
        <dbReference type="SAM" id="MobiDB-lite"/>
    </source>
</evidence>
<evidence type="ECO:0000256" key="1">
    <source>
        <dbReference type="ARBA" id="ARBA00004389"/>
    </source>
</evidence>
<proteinExistence type="inferred from homology"/>
<comment type="subcellular location">
    <subcellularLocation>
        <location evidence="1 10">Endoplasmic reticulum membrane</location>
        <topology evidence="1 10">Single-pass membrane protein</topology>
    </subcellularLocation>
</comment>
<keyword evidence="13" id="KW-1185">Reference proteome</keyword>
<comment type="caution">
    <text evidence="12">The sequence shown here is derived from an EMBL/GenBank/DDBJ whole genome shotgun (WGS) entry which is preliminary data.</text>
</comment>
<dbReference type="InterPro" id="IPR013233">
    <property type="entry name" value="PIG-X/PBN1"/>
</dbReference>
<comment type="pathway">
    <text evidence="2 10">Glycolipid biosynthesis; glycosylphosphatidylinositol-anchor biosynthesis.</text>
</comment>
<evidence type="ECO:0000256" key="8">
    <source>
        <dbReference type="ARBA" id="ARBA00023136"/>
    </source>
</evidence>
<dbReference type="Proteomes" id="UP000307173">
    <property type="component" value="Unassembled WGS sequence"/>
</dbReference>
<sequence>MSVGMNVPFRMEEAGENYEKRELVFCEGRIEGEKGGFKPEIDIVEDEDKDKDEDGKYSVIVKSCEKGVVQERYTLRGCAERHVHVLWRSFEEEEPEEEPLLLFDDYARWSFPGVSVAGVEPGAFMLEGNEGNERNLSDILETLSLPPIKESRPVTCGGSGSGVTCEVVWEGSRASVYVTRRVAGRVTVPLLSSSTKHEVAVLGRVGGKDPDSDPDTLVHGVLVTLEGGTTNTPSPSPSVRETLFVHTPFAVRMPAHAEPPVAGAGAGAEPPLPFHATLLQPGEGGGSAEVGGGSSGSASYMHPVLEWDFGFGGTPPPPPGCACACTAHVHVRVPKEYIVDPHTLPQHCHVMHSPVSDIELPAYKVNSSTATTTLHSTALHGSLQLHLRYIAGGNGNGNDTLLLPPVHILPFWECPLDDETAVAVKSSFYTDPGRLLYPLNDHNYSNRLYALPIVSLRAQMVTGPARGASVDLATTVIVAMASFYLLFKLFKGVRIGL</sequence>
<evidence type="ECO:0000256" key="6">
    <source>
        <dbReference type="ARBA" id="ARBA00022824"/>
    </source>
</evidence>
<evidence type="ECO:0000256" key="10">
    <source>
        <dbReference type="RuleBase" id="RU366056"/>
    </source>
</evidence>
<evidence type="ECO:0000256" key="5">
    <source>
        <dbReference type="ARBA" id="ARBA00022692"/>
    </source>
</evidence>
<gene>
    <name evidence="12" type="ORF">CANINC_001421</name>
</gene>
<dbReference type="STRING" id="52247.A0A4V4NFY6"/>
<evidence type="ECO:0000256" key="7">
    <source>
        <dbReference type="ARBA" id="ARBA00022989"/>
    </source>
</evidence>
<keyword evidence="6 10" id="KW-0256">Endoplasmic reticulum</keyword>
<organism evidence="12 13">
    <name type="scientific">Pichia inconspicua</name>
    <dbReference type="NCBI Taxonomy" id="52247"/>
    <lineage>
        <taxon>Eukaryota</taxon>
        <taxon>Fungi</taxon>
        <taxon>Dikarya</taxon>
        <taxon>Ascomycota</taxon>
        <taxon>Saccharomycotina</taxon>
        <taxon>Pichiomycetes</taxon>
        <taxon>Pichiales</taxon>
        <taxon>Pichiaceae</taxon>
        <taxon>Pichia</taxon>
    </lineage>
</organism>